<evidence type="ECO:0000256" key="1">
    <source>
        <dbReference type="SAM" id="SignalP"/>
    </source>
</evidence>
<organism evidence="2 3">
    <name type="scientific">Neisseria dentiae</name>
    <dbReference type="NCBI Taxonomy" id="194197"/>
    <lineage>
        <taxon>Bacteria</taxon>
        <taxon>Pseudomonadati</taxon>
        <taxon>Pseudomonadota</taxon>
        <taxon>Betaproteobacteria</taxon>
        <taxon>Neisseriales</taxon>
        <taxon>Neisseriaceae</taxon>
        <taxon>Neisseria</taxon>
    </lineage>
</organism>
<evidence type="ECO:0000313" key="2">
    <source>
        <dbReference type="EMBL" id="OSI18919.1"/>
    </source>
</evidence>
<evidence type="ECO:0008006" key="4">
    <source>
        <dbReference type="Google" id="ProtNLM"/>
    </source>
</evidence>
<name>A0A1X3DG49_9NEIS</name>
<accession>A0A1X3DG49</accession>
<keyword evidence="3" id="KW-1185">Reference proteome</keyword>
<reference evidence="3" key="1">
    <citation type="submission" date="2017-01" db="EMBL/GenBank/DDBJ databases">
        <authorList>
            <person name="Wolfgang W.J."/>
            <person name="Cole J."/>
            <person name="Wroblewski D."/>
            <person name="Mcginnis J."/>
            <person name="Musser K.A."/>
        </authorList>
    </citation>
    <scope>NUCLEOTIDE SEQUENCE [LARGE SCALE GENOMIC DNA]</scope>
    <source>
        <strain evidence="3">DSM 19151</strain>
    </source>
</reference>
<gene>
    <name evidence="2" type="ORF">BWD09_00315</name>
</gene>
<protein>
    <recommendedName>
        <fullName evidence="4">Lipoprotein</fullName>
    </recommendedName>
</protein>
<proteinExistence type="predicted"/>
<evidence type="ECO:0000313" key="3">
    <source>
        <dbReference type="Proteomes" id="UP000193118"/>
    </source>
</evidence>
<sequence>MRPSEMNTVVFRLLPPVFAVLLAACGQSGVAPEQAAAYSAEAVRLFAQGCVAHGGNAQRTAAWARQHNLQPLSAEAVKKLPAGMMEPDAQAVWQTERNGAVFYLSTAPASCSVKTAVADEAAARRDVVAMAEQGGEGAAARFRSENSVSSPFPFRQLVYTRLDSGSSEEILLTANTSPSGHVPAQLALHLSRRPLGLNPVVNP</sequence>
<dbReference type="NCBIfam" id="NF047650">
    <property type="entry name" value="lipo_NMCC_0638"/>
    <property type="match status" value="1"/>
</dbReference>
<dbReference type="PROSITE" id="PS51257">
    <property type="entry name" value="PROKAR_LIPOPROTEIN"/>
    <property type="match status" value="1"/>
</dbReference>
<dbReference type="EMBL" id="MTBO01000001">
    <property type="protein sequence ID" value="OSI18919.1"/>
    <property type="molecule type" value="Genomic_DNA"/>
</dbReference>
<feature type="signal peptide" evidence="1">
    <location>
        <begin position="1"/>
        <end position="19"/>
    </location>
</feature>
<comment type="caution">
    <text evidence="2">The sequence shown here is derived from an EMBL/GenBank/DDBJ whole genome shotgun (WGS) entry which is preliminary data.</text>
</comment>
<dbReference type="Proteomes" id="UP000193118">
    <property type="component" value="Unassembled WGS sequence"/>
</dbReference>
<dbReference type="STRING" id="194197.BWD09_00315"/>
<feature type="chain" id="PRO_5013004839" description="Lipoprotein" evidence="1">
    <location>
        <begin position="20"/>
        <end position="203"/>
    </location>
</feature>
<keyword evidence="1" id="KW-0732">Signal</keyword>
<dbReference type="AlphaFoldDB" id="A0A1X3DG49"/>